<proteinExistence type="predicted"/>
<dbReference type="EMBL" id="BAABGA010000078">
    <property type="protein sequence ID" value="GAA4465876.1"/>
    <property type="molecule type" value="Genomic_DNA"/>
</dbReference>
<comment type="caution">
    <text evidence="1">The sequence shown here is derived from an EMBL/GenBank/DDBJ whole genome shotgun (WGS) entry which is preliminary data.</text>
</comment>
<evidence type="ECO:0000313" key="2">
    <source>
        <dbReference type="Proteomes" id="UP001500840"/>
    </source>
</evidence>
<accession>A0ABP8NHL9</accession>
<dbReference type="Proteomes" id="UP001500840">
    <property type="component" value="Unassembled WGS sequence"/>
</dbReference>
<gene>
    <name evidence="1" type="ORF">GCM10023156_54110</name>
</gene>
<protein>
    <recommendedName>
        <fullName evidence="3">Transposase DDE domain-containing protein</fullName>
    </recommendedName>
</protein>
<reference evidence="2" key="1">
    <citation type="journal article" date="2019" name="Int. J. Syst. Evol. Microbiol.">
        <title>The Global Catalogue of Microorganisms (GCM) 10K type strain sequencing project: providing services to taxonomists for standard genome sequencing and annotation.</title>
        <authorList>
            <consortium name="The Broad Institute Genomics Platform"/>
            <consortium name="The Broad Institute Genome Sequencing Center for Infectious Disease"/>
            <person name="Wu L."/>
            <person name="Ma J."/>
        </authorList>
    </citation>
    <scope>NUCLEOTIDE SEQUENCE [LARGE SCALE GENOMIC DNA]</scope>
    <source>
        <strain evidence="2">JCM 17759</strain>
    </source>
</reference>
<organism evidence="1 2">
    <name type="scientific">Novipirellula rosea</name>
    <dbReference type="NCBI Taxonomy" id="1031540"/>
    <lineage>
        <taxon>Bacteria</taxon>
        <taxon>Pseudomonadati</taxon>
        <taxon>Planctomycetota</taxon>
        <taxon>Planctomycetia</taxon>
        <taxon>Pirellulales</taxon>
        <taxon>Pirellulaceae</taxon>
        <taxon>Novipirellula</taxon>
    </lineage>
</organism>
<evidence type="ECO:0000313" key="1">
    <source>
        <dbReference type="EMBL" id="GAA4465876.1"/>
    </source>
</evidence>
<keyword evidence="2" id="KW-1185">Reference proteome</keyword>
<evidence type="ECO:0008006" key="3">
    <source>
        <dbReference type="Google" id="ProtNLM"/>
    </source>
</evidence>
<name>A0ABP8NHL9_9BACT</name>
<sequence>MMQNPSNPEAEYLRPSAAQEVVRIDIEWDQTDRILRRDAPMKVCENVDRIGVEDNAGFQLLKQGFSSLSAFLGCRARAILDSTHLIELSN</sequence>